<dbReference type="GO" id="GO:0009279">
    <property type="term" value="C:cell outer membrane"/>
    <property type="evidence" value="ECO:0007669"/>
    <property type="project" value="UniProtKB-SubCell"/>
</dbReference>
<feature type="domain" description="TonB-dependent receptor plug" evidence="14">
    <location>
        <begin position="68"/>
        <end position="177"/>
    </location>
</feature>
<keyword evidence="5 12" id="KW-0732">Signal</keyword>
<evidence type="ECO:0000256" key="1">
    <source>
        <dbReference type="ARBA" id="ARBA00004571"/>
    </source>
</evidence>
<comment type="subcellular location">
    <subcellularLocation>
        <location evidence="1 10">Cell outer membrane</location>
        <topology evidence="1 10">Multi-pass membrane protein</topology>
    </subcellularLocation>
</comment>
<proteinExistence type="inferred from homology"/>
<dbReference type="Gene3D" id="2.40.170.20">
    <property type="entry name" value="TonB-dependent receptor, beta-barrel domain"/>
    <property type="match status" value="1"/>
</dbReference>
<sequence length="680" mass="75499">MVRYRQIFSLACLSFVAIVLLMLFPVAARAEDRKNTSGAPLDQGIPVELQLLKEEETVSIASRYEQPISQAPSNVYVITDEDIRHSGATDLPTILRRVPGIEVMQVTGADFNVSIRGDNQLNANKLLVMVDGRSIYVDMQGGLSWKNIPVTLPEIKRIEVLKGPASVIYGFNAFDGVVNIITKSPNEINGTTVQLGGGELGTISSAAIHAGTQGQFGYRLSFGHDQNAQWRNRDALAFQNNKVHVQTDYAVTADSRIRLSGGWADATRYDGPVFNLQTPSTPLTQSFADIGYERPNFYIRGWWTQNDINADLIMHPFLNNRLQEVNQFGERSLAFLTNTYNVEAQHSLDLWSNNRLTYGTNYRLNTVSGNGVANTGEETRFGLYLQDEWRFTDRFSATAGVRYDLNSFINPTISPRLALLYIIAPEHTLRATVSVAYRPPTLFERESIARFVTTLPPPFPSPSPFPLVGSQTLKPEQIVSYDLGYQGWWFKHRLRVRADLFFNHISDLINFVSVGTTRTFANGGIADIYGGEIGVEFLATPWLNGFANVSYQEIGQTFVGTSRRGAPAWKVNAGLRGEWDNGLSGEATVHYVSGATYPVVGTYQTLAPFGATVPNSRVDGYTLLNLRGAYKFWKQKAAGGYLRDAEVAVSGFNSLNDRHTEHPLGNMIGSRVMGWLTVRF</sequence>
<evidence type="ECO:0000313" key="16">
    <source>
        <dbReference type="Proteomes" id="UP000198736"/>
    </source>
</evidence>
<evidence type="ECO:0000313" key="15">
    <source>
        <dbReference type="EMBL" id="CUS32656.1"/>
    </source>
</evidence>
<keyword evidence="2 10" id="KW-0813">Transport</keyword>
<dbReference type="CDD" id="cd01347">
    <property type="entry name" value="ligand_gated_channel"/>
    <property type="match status" value="1"/>
</dbReference>
<keyword evidence="16" id="KW-1185">Reference proteome</keyword>
<dbReference type="Gene3D" id="2.170.130.10">
    <property type="entry name" value="TonB-dependent receptor, plug domain"/>
    <property type="match status" value="1"/>
</dbReference>
<keyword evidence="8 15" id="KW-0675">Receptor</keyword>
<feature type="domain" description="TonB-dependent receptor-like beta-barrel" evidence="13">
    <location>
        <begin position="213"/>
        <end position="633"/>
    </location>
</feature>
<dbReference type="InterPro" id="IPR039426">
    <property type="entry name" value="TonB-dep_rcpt-like"/>
</dbReference>
<evidence type="ECO:0000256" key="3">
    <source>
        <dbReference type="ARBA" id="ARBA00022452"/>
    </source>
</evidence>
<evidence type="ECO:0000256" key="11">
    <source>
        <dbReference type="RuleBase" id="RU003357"/>
    </source>
</evidence>
<evidence type="ECO:0000259" key="13">
    <source>
        <dbReference type="Pfam" id="PF00593"/>
    </source>
</evidence>
<evidence type="ECO:0000256" key="9">
    <source>
        <dbReference type="ARBA" id="ARBA00023237"/>
    </source>
</evidence>
<evidence type="ECO:0000256" key="2">
    <source>
        <dbReference type="ARBA" id="ARBA00022448"/>
    </source>
</evidence>
<dbReference type="PANTHER" id="PTHR30069">
    <property type="entry name" value="TONB-DEPENDENT OUTER MEMBRANE RECEPTOR"/>
    <property type="match status" value="1"/>
</dbReference>
<dbReference type="InterPro" id="IPR000531">
    <property type="entry name" value="Beta-barrel_TonB"/>
</dbReference>
<dbReference type="Pfam" id="PF00593">
    <property type="entry name" value="TonB_dep_Rec_b-barrel"/>
    <property type="match status" value="1"/>
</dbReference>
<dbReference type="InterPro" id="IPR036942">
    <property type="entry name" value="Beta-barrel_TonB_sf"/>
</dbReference>
<dbReference type="RefSeq" id="WP_245630848.1">
    <property type="nucleotide sequence ID" value="NZ_CZPZ01000003.1"/>
</dbReference>
<feature type="signal peptide" evidence="12">
    <location>
        <begin position="1"/>
        <end position="30"/>
    </location>
</feature>
<evidence type="ECO:0000256" key="4">
    <source>
        <dbReference type="ARBA" id="ARBA00022692"/>
    </source>
</evidence>
<name>A0A0S4L7R5_9BACT</name>
<feature type="chain" id="PRO_5006623769" evidence="12">
    <location>
        <begin position="31"/>
        <end position="680"/>
    </location>
</feature>
<dbReference type="SUPFAM" id="SSF56935">
    <property type="entry name" value="Porins"/>
    <property type="match status" value="1"/>
</dbReference>
<dbReference type="Proteomes" id="UP000198736">
    <property type="component" value="Unassembled WGS sequence"/>
</dbReference>
<accession>A0A0S4L7R5</accession>
<evidence type="ECO:0000256" key="7">
    <source>
        <dbReference type="ARBA" id="ARBA00023136"/>
    </source>
</evidence>
<dbReference type="STRING" id="1742973.COMA2_110025"/>
<evidence type="ECO:0000256" key="12">
    <source>
        <dbReference type="SAM" id="SignalP"/>
    </source>
</evidence>
<evidence type="ECO:0000256" key="5">
    <source>
        <dbReference type="ARBA" id="ARBA00022729"/>
    </source>
</evidence>
<evidence type="ECO:0000259" key="14">
    <source>
        <dbReference type="Pfam" id="PF07715"/>
    </source>
</evidence>
<dbReference type="PANTHER" id="PTHR30069:SF29">
    <property type="entry name" value="HEMOGLOBIN AND HEMOGLOBIN-HAPTOGLOBIN-BINDING PROTEIN 1-RELATED"/>
    <property type="match status" value="1"/>
</dbReference>
<comment type="similarity">
    <text evidence="10 11">Belongs to the TonB-dependent receptor family.</text>
</comment>
<keyword evidence="6 11" id="KW-0798">TonB box</keyword>
<organism evidence="15 16">
    <name type="scientific">Candidatus Nitrospira nitrificans</name>
    <dbReference type="NCBI Taxonomy" id="1742973"/>
    <lineage>
        <taxon>Bacteria</taxon>
        <taxon>Pseudomonadati</taxon>
        <taxon>Nitrospirota</taxon>
        <taxon>Nitrospiria</taxon>
        <taxon>Nitrospirales</taxon>
        <taxon>Nitrospiraceae</taxon>
        <taxon>Nitrospira</taxon>
    </lineage>
</organism>
<evidence type="ECO:0000256" key="6">
    <source>
        <dbReference type="ARBA" id="ARBA00023077"/>
    </source>
</evidence>
<dbReference type="EMBL" id="CZPZ01000003">
    <property type="protein sequence ID" value="CUS32656.1"/>
    <property type="molecule type" value="Genomic_DNA"/>
</dbReference>
<keyword evidence="4 10" id="KW-0812">Transmembrane</keyword>
<keyword evidence="3 10" id="KW-1134">Transmembrane beta strand</keyword>
<keyword evidence="7 10" id="KW-0472">Membrane</keyword>
<dbReference type="GO" id="GO:0015344">
    <property type="term" value="F:siderophore uptake transmembrane transporter activity"/>
    <property type="evidence" value="ECO:0007669"/>
    <property type="project" value="TreeGrafter"/>
</dbReference>
<dbReference type="PROSITE" id="PS52016">
    <property type="entry name" value="TONB_DEPENDENT_REC_3"/>
    <property type="match status" value="1"/>
</dbReference>
<evidence type="ECO:0000256" key="8">
    <source>
        <dbReference type="ARBA" id="ARBA00023170"/>
    </source>
</evidence>
<dbReference type="Pfam" id="PF07715">
    <property type="entry name" value="Plug"/>
    <property type="match status" value="1"/>
</dbReference>
<dbReference type="AlphaFoldDB" id="A0A0S4L7R5"/>
<dbReference type="GO" id="GO:0044718">
    <property type="term" value="P:siderophore transmembrane transport"/>
    <property type="evidence" value="ECO:0007669"/>
    <property type="project" value="TreeGrafter"/>
</dbReference>
<dbReference type="InterPro" id="IPR037066">
    <property type="entry name" value="Plug_dom_sf"/>
</dbReference>
<dbReference type="InterPro" id="IPR012910">
    <property type="entry name" value="Plug_dom"/>
</dbReference>
<evidence type="ECO:0000256" key="10">
    <source>
        <dbReference type="PROSITE-ProRule" id="PRU01360"/>
    </source>
</evidence>
<keyword evidence="9 10" id="KW-0998">Cell outer membrane</keyword>
<gene>
    <name evidence="15" type="ORF">COMA2_110025</name>
</gene>
<reference evidence="16" key="1">
    <citation type="submission" date="2015-10" db="EMBL/GenBank/DDBJ databases">
        <authorList>
            <person name="Luecker S."/>
            <person name="Luecker S."/>
        </authorList>
    </citation>
    <scope>NUCLEOTIDE SEQUENCE [LARGE SCALE GENOMIC DNA]</scope>
</reference>
<protein>
    <submittedName>
        <fullName evidence="15">Putative TonB-dependent receptor</fullName>
    </submittedName>
</protein>